<keyword evidence="8" id="KW-1185">Reference proteome</keyword>
<evidence type="ECO:0000313" key="7">
    <source>
        <dbReference type="EMBL" id="BBZ25949.1"/>
    </source>
</evidence>
<feature type="domain" description="D-isomer specific 2-hydroxyacid dehydrogenase NAD-binding" evidence="6">
    <location>
        <begin position="110"/>
        <end position="293"/>
    </location>
</feature>
<organism evidence="7 8">
    <name type="scientific">Mycolicibacterium madagascariense</name>
    <dbReference type="NCBI Taxonomy" id="212765"/>
    <lineage>
        <taxon>Bacteria</taxon>
        <taxon>Bacillati</taxon>
        <taxon>Actinomycetota</taxon>
        <taxon>Actinomycetes</taxon>
        <taxon>Mycobacteriales</taxon>
        <taxon>Mycobacteriaceae</taxon>
        <taxon>Mycolicibacterium</taxon>
    </lineage>
</organism>
<dbReference type="InterPro" id="IPR036291">
    <property type="entry name" value="NAD(P)-bd_dom_sf"/>
</dbReference>
<accession>A0A7I7X7X3</accession>
<gene>
    <name evidence="7" type="ORF">MMAD_02440</name>
</gene>
<name>A0A7I7X7X3_9MYCO</name>
<reference evidence="7 8" key="1">
    <citation type="journal article" date="2019" name="Emerg. Microbes Infect.">
        <title>Comprehensive subspecies identification of 175 nontuberculous mycobacteria species based on 7547 genomic profiles.</title>
        <authorList>
            <person name="Matsumoto Y."/>
            <person name="Kinjo T."/>
            <person name="Motooka D."/>
            <person name="Nabeya D."/>
            <person name="Jung N."/>
            <person name="Uechi K."/>
            <person name="Horii T."/>
            <person name="Iida T."/>
            <person name="Fujita J."/>
            <person name="Nakamura S."/>
        </authorList>
    </citation>
    <scope>NUCLEOTIDE SEQUENCE [LARGE SCALE GENOMIC DNA]</scope>
    <source>
        <strain evidence="7 8">JCM 13574</strain>
    </source>
</reference>
<dbReference type="AlphaFoldDB" id="A0A7I7X7X3"/>
<dbReference type="GO" id="GO:0030267">
    <property type="term" value="F:glyoxylate reductase (NADPH) activity"/>
    <property type="evidence" value="ECO:0007669"/>
    <property type="project" value="TreeGrafter"/>
</dbReference>
<evidence type="ECO:0000256" key="2">
    <source>
        <dbReference type="ARBA" id="ARBA00023002"/>
    </source>
</evidence>
<evidence type="ECO:0000256" key="1">
    <source>
        <dbReference type="ARBA" id="ARBA00005854"/>
    </source>
</evidence>
<dbReference type="PANTHER" id="PTHR10996:SF283">
    <property type="entry name" value="GLYOXYLATE_HYDROXYPYRUVATE REDUCTASE B"/>
    <property type="match status" value="1"/>
</dbReference>
<dbReference type="Pfam" id="PF02826">
    <property type="entry name" value="2-Hacid_dh_C"/>
    <property type="match status" value="1"/>
</dbReference>
<evidence type="ECO:0000259" key="6">
    <source>
        <dbReference type="Pfam" id="PF02826"/>
    </source>
</evidence>
<dbReference type="Pfam" id="PF00389">
    <property type="entry name" value="2-Hacid_dh"/>
    <property type="match status" value="1"/>
</dbReference>
<keyword evidence="3" id="KW-0520">NAD</keyword>
<dbReference type="InterPro" id="IPR006140">
    <property type="entry name" value="D-isomer_DH_NAD-bd"/>
</dbReference>
<dbReference type="SUPFAM" id="SSF52283">
    <property type="entry name" value="Formate/glycerate dehydrogenase catalytic domain-like"/>
    <property type="match status" value="1"/>
</dbReference>
<evidence type="ECO:0000259" key="5">
    <source>
        <dbReference type="Pfam" id="PF00389"/>
    </source>
</evidence>
<comment type="similarity">
    <text evidence="1 4">Belongs to the D-isomer specific 2-hydroxyacid dehydrogenase family.</text>
</comment>
<dbReference type="GO" id="GO:0005829">
    <property type="term" value="C:cytosol"/>
    <property type="evidence" value="ECO:0007669"/>
    <property type="project" value="TreeGrafter"/>
</dbReference>
<keyword evidence="2 4" id="KW-0560">Oxidoreductase</keyword>
<sequence length="330" mass="34435">MGSPRFLVTLPIPEKGMAALRAAGTVHVPADPLTPAQLRAACRSRDYDVVVAQLGDRFDAALLAEATLVGISNYAVGFDNVDVDAATAHRIVVGNTPGVLTDATADVAMLLILATARRAVEGDRLTRSGQWVGWRPELLLGHDVSGATLGLAGFGRIARATAARAVAFGMDVVFCSHPPAGRPLSDDDVAALPFPARQVSWAELVDTSDFLSLHVPLADGTHHLVDAAVLNAMKSTAILVNTARGSVVDEDALVAALRDGTLAGAGLDVYEHEPRLAPGLADLTNVVLLPHLGSATVRVRDRMAELCAANAIAMGSGQLPPHCVNPQAWQ</sequence>
<dbReference type="Proteomes" id="UP000466517">
    <property type="component" value="Chromosome"/>
</dbReference>
<dbReference type="InterPro" id="IPR006139">
    <property type="entry name" value="D-isomer_2_OHA_DH_cat_dom"/>
</dbReference>
<feature type="domain" description="D-isomer specific 2-hydroxyacid dehydrogenase catalytic" evidence="5">
    <location>
        <begin position="7"/>
        <end position="325"/>
    </location>
</feature>
<evidence type="ECO:0000256" key="4">
    <source>
        <dbReference type="RuleBase" id="RU003719"/>
    </source>
</evidence>
<protein>
    <submittedName>
        <fullName evidence="7">D-glycerate dehydrogenase</fullName>
    </submittedName>
</protein>
<evidence type="ECO:0000313" key="8">
    <source>
        <dbReference type="Proteomes" id="UP000466517"/>
    </source>
</evidence>
<dbReference type="PROSITE" id="PS00671">
    <property type="entry name" value="D_2_HYDROXYACID_DH_3"/>
    <property type="match status" value="1"/>
</dbReference>
<dbReference type="EMBL" id="AP022610">
    <property type="protein sequence ID" value="BBZ25949.1"/>
    <property type="molecule type" value="Genomic_DNA"/>
</dbReference>
<dbReference type="InterPro" id="IPR050223">
    <property type="entry name" value="D-isomer_2-hydroxyacid_DH"/>
</dbReference>
<dbReference type="PANTHER" id="PTHR10996">
    <property type="entry name" value="2-HYDROXYACID DEHYDROGENASE-RELATED"/>
    <property type="match status" value="1"/>
</dbReference>
<dbReference type="CDD" id="cd05301">
    <property type="entry name" value="GDH"/>
    <property type="match status" value="1"/>
</dbReference>
<proteinExistence type="inferred from homology"/>
<dbReference type="FunFam" id="3.40.50.720:FF:000203">
    <property type="entry name" value="D-3-phosphoglycerate dehydrogenase (SerA)"/>
    <property type="match status" value="1"/>
</dbReference>
<dbReference type="GO" id="GO:0051287">
    <property type="term" value="F:NAD binding"/>
    <property type="evidence" value="ECO:0007669"/>
    <property type="project" value="InterPro"/>
</dbReference>
<dbReference type="GO" id="GO:0016618">
    <property type="term" value="F:hydroxypyruvate reductase [NAD(P)H] activity"/>
    <property type="evidence" value="ECO:0007669"/>
    <property type="project" value="TreeGrafter"/>
</dbReference>
<dbReference type="SUPFAM" id="SSF51735">
    <property type="entry name" value="NAD(P)-binding Rossmann-fold domains"/>
    <property type="match status" value="1"/>
</dbReference>
<dbReference type="RefSeq" id="WP_163731363.1">
    <property type="nucleotide sequence ID" value="NZ_AP022610.1"/>
</dbReference>
<dbReference type="KEGG" id="mmag:MMAD_02440"/>
<dbReference type="Gene3D" id="3.40.50.720">
    <property type="entry name" value="NAD(P)-binding Rossmann-like Domain"/>
    <property type="match status" value="2"/>
</dbReference>
<dbReference type="InterPro" id="IPR029753">
    <property type="entry name" value="D-isomer_DH_CS"/>
</dbReference>
<dbReference type="PROSITE" id="PS00670">
    <property type="entry name" value="D_2_HYDROXYACID_DH_2"/>
    <property type="match status" value="1"/>
</dbReference>
<evidence type="ECO:0000256" key="3">
    <source>
        <dbReference type="ARBA" id="ARBA00023027"/>
    </source>
</evidence>